<dbReference type="Pfam" id="PF02141">
    <property type="entry name" value="DENN"/>
    <property type="match status" value="1"/>
</dbReference>
<sequence length="559" mass="65453">MDHLSQRQLLQLLYEKDCYIQTLELQLESSRQEIQLLKRQKQQIFIQDESSDEDCNVDENSEPAISDSRVEQFQSSGQKIKLKAPLSDNHNFNISQQFRQSTQQYVQDQFDIKNVTTSNIKNNNDQLFDDLFILGLESQQSNEPQMIYSYHQASKHLSLENQQYILSISKFIFPDGCKPKMIPLSFSLEDINLMMNQNYSIDSPNCFVILTKQTEKQQLKYHICYRYTDFTILSPQQVRFSKRAICITTSKSLIDFYQQIIIVILSQLKSMRNNLYLKTNNISLVDTHYFDKNIAQICLRILSQFSQKNCPNFITINNQELKICENDNIQWGIPQLFNKFNSQSLIKIFVSCLIEKSIVFVSKSPYLSTAACLLCQKYLLKPFAWIHPIISNLPLENIVYLGSPVPIIAGLECNFSTLQNQGIINKFYNTIFINLDSKQQIQFGNTDAIPLLSAELMTYLLGRLDSYFKKVQQNHNNYSQCLQIFNQLFHARIIRNIPIEPIRQNNYQKQKIFNKALLDYDKIAQKTLQNMGTLNADKVIWKQFFQTQIFIQFIDQYYN</sequence>
<accession>A0A8S1M711</accession>
<keyword evidence="1" id="KW-0175">Coiled coil</keyword>
<feature type="coiled-coil region" evidence="1">
    <location>
        <begin position="20"/>
        <end position="47"/>
    </location>
</feature>
<dbReference type="SMART" id="SM00799">
    <property type="entry name" value="DENN"/>
    <property type="match status" value="1"/>
</dbReference>
<dbReference type="AlphaFoldDB" id="A0A8S1M711"/>
<evidence type="ECO:0000313" key="3">
    <source>
        <dbReference type="EMBL" id="CAD8076428.1"/>
    </source>
</evidence>
<dbReference type="PANTHER" id="PTHR15288:SF0">
    <property type="entry name" value="UDENN DOMAIN-CONTAINING PROTEIN"/>
    <property type="match status" value="1"/>
</dbReference>
<gene>
    <name evidence="3" type="ORF">PPRIM_AZ9-3.1.T0560103</name>
</gene>
<evidence type="ECO:0000256" key="1">
    <source>
        <dbReference type="SAM" id="Coils"/>
    </source>
</evidence>
<dbReference type="PROSITE" id="PS50211">
    <property type="entry name" value="DENN"/>
    <property type="match status" value="1"/>
</dbReference>
<keyword evidence="4" id="KW-1185">Reference proteome</keyword>
<evidence type="ECO:0000259" key="2">
    <source>
        <dbReference type="PROSITE" id="PS50211"/>
    </source>
</evidence>
<dbReference type="InterPro" id="IPR051942">
    <property type="entry name" value="DENN_domain_containing_2"/>
</dbReference>
<feature type="domain" description="UDENN" evidence="2">
    <location>
        <begin position="128"/>
        <end position="559"/>
    </location>
</feature>
<name>A0A8S1M711_PARPR</name>
<comment type="caution">
    <text evidence="3">The sequence shown here is derived from an EMBL/GenBank/DDBJ whole genome shotgun (WGS) entry which is preliminary data.</text>
</comment>
<dbReference type="PANTHER" id="PTHR15288">
    <property type="entry name" value="DENN DOMAIN-CONTAINING PROTEIN 2"/>
    <property type="match status" value="1"/>
</dbReference>
<evidence type="ECO:0000313" key="4">
    <source>
        <dbReference type="Proteomes" id="UP000688137"/>
    </source>
</evidence>
<dbReference type="EMBL" id="CAJJDM010000057">
    <property type="protein sequence ID" value="CAD8076428.1"/>
    <property type="molecule type" value="Genomic_DNA"/>
</dbReference>
<dbReference type="Proteomes" id="UP000688137">
    <property type="component" value="Unassembled WGS sequence"/>
</dbReference>
<organism evidence="3 4">
    <name type="scientific">Paramecium primaurelia</name>
    <dbReference type="NCBI Taxonomy" id="5886"/>
    <lineage>
        <taxon>Eukaryota</taxon>
        <taxon>Sar</taxon>
        <taxon>Alveolata</taxon>
        <taxon>Ciliophora</taxon>
        <taxon>Intramacronucleata</taxon>
        <taxon>Oligohymenophorea</taxon>
        <taxon>Peniculida</taxon>
        <taxon>Parameciidae</taxon>
        <taxon>Paramecium</taxon>
    </lineage>
</organism>
<dbReference type="OMA" id="ENDNIQW"/>
<protein>
    <recommendedName>
        <fullName evidence="2">UDENN domain-containing protein</fullName>
    </recommendedName>
</protein>
<dbReference type="InterPro" id="IPR037516">
    <property type="entry name" value="Tripartite_DENN"/>
</dbReference>
<proteinExistence type="predicted"/>
<reference evidence="3" key="1">
    <citation type="submission" date="2021-01" db="EMBL/GenBank/DDBJ databases">
        <authorList>
            <consortium name="Genoscope - CEA"/>
            <person name="William W."/>
        </authorList>
    </citation>
    <scope>NUCLEOTIDE SEQUENCE</scope>
</reference>
<dbReference type="InterPro" id="IPR001194">
    <property type="entry name" value="cDENN_dom"/>
</dbReference>